<feature type="compositionally biased region" description="Acidic residues" evidence="1">
    <location>
        <begin position="23"/>
        <end position="32"/>
    </location>
</feature>
<evidence type="ECO:0000256" key="1">
    <source>
        <dbReference type="SAM" id="MobiDB-lite"/>
    </source>
</evidence>
<dbReference type="EMBL" id="KL363213">
    <property type="protein sequence ID" value="KFD53814.1"/>
    <property type="molecule type" value="Genomic_DNA"/>
</dbReference>
<keyword evidence="3" id="KW-1185">Reference proteome</keyword>
<evidence type="ECO:0000313" key="2">
    <source>
        <dbReference type="EMBL" id="KFD53814.1"/>
    </source>
</evidence>
<protein>
    <submittedName>
        <fullName evidence="2">Uncharacterized protein</fullName>
    </submittedName>
</protein>
<accession>A0A085M9B8</accession>
<organism evidence="2 3">
    <name type="scientific">Trichuris suis</name>
    <name type="common">pig whipworm</name>
    <dbReference type="NCBI Taxonomy" id="68888"/>
    <lineage>
        <taxon>Eukaryota</taxon>
        <taxon>Metazoa</taxon>
        <taxon>Ecdysozoa</taxon>
        <taxon>Nematoda</taxon>
        <taxon>Enoplea</taxon>
        <taxon>Dorylaimia</taxon>
        <taxon>Trichinellida</taxon>
        <taxon>Trichuridae</taxon>
        <taxon>Trichuris</taxon>
    </lineage>
</organism>
<dbReference type="AlphaFoldDB" id="A0A085M9B8"/>
<gene>
    <name evidence="2" type="ORF">M513_05320</name>
</gene>
<reference evidence="2 3" key="1">
    <citation type="journal article" date="2014" name="Nat. Genet.">
        <title>Genome and transcriptome of the porcine whipworm Trichuris suis.</title>
        <authorList>
            <person name="Jex A.R."/>
            <person name="Nejsum P."/>
            <person name="Schwarz E.M."/>
            <person name="Hu L."/>
            <person name="Young N.D."/>
            <person name="Hall R.S."/>
            <person name="Korhonen P.K."/>
            <person name="Liao S."/>
            <person name="Thamsborg S."/>
            <person name="Xia J."/>
            <person name="Xu P."/>
            <person name="Wang S."/>
            <person name="Scheerlinck J.P."/>
            <person name="Hofmann A."/>
            <person name="Sternberg P.W."/>
            <person name="Wang J."/>
            <person name="Gasser R.B."/>
        </authorList>
    </citation>
    <scope>NUCLEOTIDE SEQUENCE [LARGE SCALE GENOMIC DNA]</scope>
    <source>
        <strain evidence="2">DCEP-RM93M</strain>
    </source>
</reference>
<name>A0A085M9B8_9BILA</name>
<evidence type="ECO:0000313" key="3">
    <source>
        <dbReference type="Proteomes" id="UP000030764"/>
    </source>
</evidence>
<proteinExistence type="predicted"/>
<feature type="region of interest" description="Disordered" evidence="1">
    <location>
        <begin position="1"/>
        <end position="33"/>
    </location>
</feature>
<dbReference type="Proteomes" id="UP000030764">
    <property type="component" value="Unassembled WGS sequence"/>
</dbReference>
<sequence length="142" mass="15797">MQGMGDGDSDDDVQEVRTGDIQDASDDDDGDGGDNLITSCFAYDLTRTVSTHSRTWIIETKEGPQVQTFVQNVGQALTCKHPRNFINVGHIVDTNYLLKYHCAADPLLKVIRDYSSRTANHNIRIDAHFHEFGQAKTNGIQT</sequence>